<evidence type="ECO:0000256" key="3">
    <source>
        <dbReference type="ARBA" id="ARBA00023163"/>
    </source>
</evidence>
<dbReference type="CDD" id="cd06267">
    <property type="entry name" value="PBP1_LacI_sugar_binding-like"/>
    <property type="match status" value="1"/>
</dbReference>
<protein>
    <submittedName>
        <fullName evidence="5">Sugar-binding domain protein</fullName>
    </submittedName>
</protein>
<dbReference type="SUPFAM" id="SSF47413">
    <property type="entry name" value="lambda repressor-like DNA-binding domains"/>
    <property type="match status" value="1"/>
</dbReference>
<dbReference type="Proteomes" id="UP000070366">
    <property type="component" value="Unassembled WGS sequence"/>
</dbReference>
<dbReference type="InterPro" id="IPR001761">
    <property type="entry name" value="Peripla_BP/Lac1_sug-bd_dom"/>
</dbReference>
<evidence type="ECO:0000256" key="2">
    <source>
        <dbReference type="ARBA" id="ARBA00023125"/>
    </source>
</evidence>
<dbReference type="SMART" id="SM00354">
    <property type="entry name" value="HTH_LACI"/>
    <property type="match status" value="1"/>
</dbReference>
<gene>
    <name evidence="5" type="ORF">HMPREF3293_01231</name>
</gene>
<reference evidence="5 6" key="1">
    <citation type="submission" date="2016-02" db="EMBL/GenBank/DDBJ databases">
        <authorList>
            <person name="Wen L."/>
            <person name="He K."/>
            <person name="Yang H."/>
        </authorList>
    </citation>
    <scope>NUCLEOTIDE SEQUENCE [LARGE SCALE GENOMIC DNA]</scope>
    <source>
        <strain evidence="5 6">DSM 22607</strain>
    </source>
</reference>
<dbReference type="AlphaFoldDB" id="A0A136Q5L3"/>
<dbReference type="PANTHER" id="PTHR30146:SF109">
    <property type="entry name" value="HTH-TYPE TRANSCRIPTIONAL REGULATOR GALS"/>
    <property type="match status" value="1"/>
</dbReference>
<evidence type="ECO:0000313" key="5">
    <source>
        <dbReference type="EMBL" id="KXK65939.1"/>
    </source>
</evidence>
<keyword evidence="3" id="KW-0804">Transcription</keyword>
<evidence type="ECO:0000313" key="6">
    <source>
        <dbReference type="Proteomes" id="UP000070366"/>
    </source>
</evidence>
<sequence length="338" mass="38141">MKVTIKDVAREAEVSVATASMAINNKRGVNAETRNKVLKIAQKLAYVPNYSARSLVTKDSRSIGLLVPEIINPYYSSIVDIMAKLAEQKGYTLLLGISNSKSRTEKMYIESFMERRVLGVIVVPMLRDHPDIGHLEMLRTEKIPMVFCTETYDGCTEPCVMCDFSSGEYEMTRYLLNQGLKNICFLNVRMDANFTKLRLHGFMKAMDEMGITAPEENLFYVEEPNFQAAYDITDSILERGPEAIICINDMMTLAIMKRLDERGVRIPEDISVAGFDDMMFAELAQKPITTVRQPLADICRQTMDILEGEIKGGARRAPAGKQRIVSIRPELVIRNTTK</sequence>
<dbReference type="Gene3D" id="3.40.50.2300">
    <property type="match status" value="2"/>
</dbReference>
<dbReference type="Pfam" id="PF00532">
    <property type="entry name" value="Peripla_BP_1"/>
    <property type="match status" value="1"/>
</dbReference>
<proteinExistence type="predicted"/>
<dbReference type="InterPro" id="IPR000843">
    <property type="entry name" value="HTH_LacI"/>
</dbReference>
<keyword evidence="6" id="KW-1185">Reference proteome</keyword>
<dbReference type="Pfam" id="PF00356">
    <property type="entry name" value="LacI"/>
    <property type="match status" value="1"/>
</dbReference>
<dbReference type="PROSITE" id="PS50932">
    <property type="entry name" value="HTH_LACI_2"/>
    <property type="match status" value="1"/>
</dbReference>
<comment type="caution">
    <text evidence="5">The sequence shown here is derived from an EMBL/GenBank/DDBJ whole genome shotgun (WGS) entry which is preliminary data.</text>
</comment>
<dbReference type="CDD" id="cd01392">
    <property type="entry name" value="HTH_LacI"/>
    <property type="match status" value="1"/>
</dbReference>
<organism evidence="5 6">
    <name type="scientific">Christensenella minuta</name>
    <dbReference type="NCBI Taxonomy" id="626937"/>
    <lineage>
        <taxon>Bacteria</taxon>
        <taxon>Bacillati</taxon>
        <taxon>Bacillota</taxon>
        <taxon>Clostridia</taxon>
        <taxon>Christensenellales</taxon>
        <taxon>Christensenellaceae</taxon>
        <taxon>Christensenella</taxon>
    </lineage>
</organism>
<dbReference type="GO" id="GO:0003700">
    <property type="term" value="F:DNA-binding transcription factor activity"/>
    <property type="evidence" value="ECO:0007669"/>
    <property type="project" value="TreeGrafter"/>
</dbReference>
<name>A0A136Q5L3_9FIRM</name>
<dbReference type="SUPFAM" id="SSF53822">
    <property type="entry name" value="Periplasmic binding protein-like I"/>
    <property type="match status" value="1"/>
</dbReference>
<dbReference type="RefSeq" id="WP_066517661.1">
    <property type="nucleotide sequence ID" value="NZ_CABMOF010000001.1"/>
</dbReference>
<dbReference type="EMBL" id="LSZW01000054">
    <property type="protein sequence ID" value="KXK65939.1"/>
    <property type="molecule type" value="Genomic_DNA"/>
</dbReference>
<feature type="domain" description="HTH lacI-type" evidence="4">
    <location>
        <begin position="3"/>
        <end position="57"/>
    </location>
</feature>
<evidence type="ECO:0000256" key="1">
    <source>
        <dbReference type="ARBA" id="ARBA00023015"/>
    </source>
</evidence>
<keyword evidence="1" id="KW-0805">Transcription regulation</keyword>
<dbReference type="Gene3D" id="1.10.260.40">
    <property type="entry name" value="lambda repressor-like DNA-binding domains"/>
    <property type="match status" value="1"/>
</dbReference>
<dbReference type="STRING" id="626937.HMPREF3293_01231"/>
<accession>A0A136Q5L3</accession>
<dbReference type="PANTHER" id="PTHR30146">
    <property type="entry name" value="LACI-RELATED TRANSCRIPTIONAL REPRESSOR"/>
    <property type="match status" value="1"/>
</dbReference>
<dbReference type="KEGG" id="cmiu:B1H56_06360"/>
<dbReference type="InterPro" id="IPR010982">
    <property type="entry name" value="Lambda_DNA-bd_dom_sf"/>
</dbReference>
<dbReference type="InterPro" id="IPR028082">
    <property type="entry name" value="Peripla_BP_I"/>
</dbReference>
<dbReference type="PROSITE" id="PS00356">
    <property type="entry name" value="HTH_LACI_1"/>
    <property type="match status" value="1"/>
</dbReference>
<evidence type="ECO:0000259" key="4">
    <source>
        <dbReference type="PROSITE" id="PS50932"/>
    </source>
</evidence>
<keyword evidence="2" id="KW-0238">DNA-binding</keyword>
<dbReference type="OrthoDB" id="9789891at2"/>
<dbReference type="GO" id="GO:0000976">
    <property type="term" value="F:transcription cis-regulatory region binding"/>
    <property type="evidence" value="ECO:0007669"/>
    <property type="project" value="TreeGrafter"/>
</dbReference>